<evidence type="ECO:0000259" key="17">
    <source>
        <dbReference type="PROSITE" id="PS50109"/>
    </source>
</evidence>
<dbReference type="PANTHER" id="PTHR24421:SF62">
    <property type="entry name" value="SENSORY TRANSDUCTION HISTIDINE KINASE"/>
    <property type="match status" value="1"/>
</dbReference>
<dbReference type="InterPro" id="IPR005467">
    <property type="entry name" value="His_kinase_dom"/>
</dbReference>
<dbReference type="PRINTS" id="PR00344">
    <property type="entry name" value="BCTRLSENSOR"/>
</dbReference>
<evidence type="ECO:0000256" key="11">
    <source>
        <dbReference type="ARBA" id="ARBA00023004"/>
    </source>
</evidence>
<feature type="domain" description="Histidine kinase" evidence="17">
    <location>
        <begin position="901"/>
        <end position="991"/>
    </location>
</feature>
<comment type="caution">
    <text evidence="18">The sequence shown here is derived from an EMBL/GenBank/DDBJ whole genome shotgun (WGS) entry which is preliminary data.</text>
</comment>
<dbReference type="InterPro" id="IPR011110">
    <property type="entry name" value="Reg_prop"/>
</dbReference>
<dbReference type="InterPro" id="IPR003594">
    <property type="entry name" value="HATPase_dom"/>
</dbReference>
<dbReference type="PROSITE" id="PS50109">
    <property type="entry name" value="HIS_KIN"/>
    <property type="match status" value="1"/>
</dbReference>
<evidence type="ECO:0000256" key="1">
    <source>
        <dbReference type="ARBA" id="ARBA00000085"/>
    </source>
</evidence>
<evidence type="ECO:0000313" key="19">
    <source>
        <dbReference type="Proteomes" id="UP001165044"/>
    </source>
</evidence>
<dbReference type="EMBL" id="BSDC01000004">
    <property type="protein sequence ID" value="GLH68251.1"/>
    <property type="molecule type" value="Genomic_DNA"/>
</dbReference>
<sequence>MTMGRLGFHRLHRGWTGWRCAVALSLWATLALPPAARGSDRPQPRATVHRIWRGESGLAQDTATALLESREGFLWIGTEDGLIRFDGARFDRFSRTEAPVFAHNDVRCLAETSDGSLWIGTSQPGLFRMKDGVFTGFGAPEGLPDSPILRLLVDARGTLWAAPAEGPLLRLAGGRFEPVACDAARLRIQAIATDREGTLWVGTAGSGLWRLKDQRLELAALSAGDITALELDAAGTVWAGTRAQGLLILAEGRLEPSSGAGVLPARPITVLRADRDGGLWIGTEQAGLYHRTRDGRMETAPGGPQVRWTVLDLLEDRAGTLWVGSEDRGLRAIYAVPFQAVPAKGPEPEEAGRMVCQDSAGTVWCLTGDQSLGQVREGRIEPVSLGGTVGPGPISALWPRGSGGLWLGTRGGGLFSLEHGRAQGVSWQGGPRPDGILALFEDPSGNLWIATPHQGLLKVPFPGAPQVFPQARDVVAMAGGGSGPLYLASLSQGLGRLDADGLRWFGPTQGLGSSGAQALHLDGTGALWVGTADGLRLFRNGSFRRFTGAEGLLKTSIHAILEDAGQNLWLSTGQGVLRAPRSALLQGLPASGPSTLAVFDHWDGLPARETHGGTQPAAWLTRTGELWVPTSRGMAQADTGRLALPPRPLRLRLVKVLSDESVLPVRGPLDLAPGSHRLEIHYTGISLTGAEKVRFRYRMEGVDPGWNEVGDRRFAVYSNLPPGSRRFLLQAWRPGEAGPPQEVSLEVAVQPFFHQRPVFWFLCAAVAGLFGWWLLQLRLQQVEARSAVLDERNRMAREIHDHLAQGFTGVLLQLEAAEARLARMEGDPEPVLTRLGHARELAAASLQEARRSVMALSPRKPEGTDLLGALRILSDRLLAGTGIQVELAQTGQPKRLDHRLEEELLRMAQEALTNALRHGKAKWVRVTVQHGARQVGLCIEDDGRGFDPAAGAAGYGLRSIRETLGKLRGHIDIDSGPGRGTRITIILPLRRWRP</sequence>
<dbReference type="SUPFAM" id="SSF63829">
    <property type="entry name" value="Calcium-dependent phosphotriesterase"/>
    <property type="match status" value="3"/>
</dbReference>
<dbReference type="Gene3D" id="2.130.10.10">
    <property type="entry name" value="YVTN repeat-like/Quinoprotein amine dehydrogenase"/>
    <property type="match status" value="2"/>
</dbReference>
<evidence type="ECO:0000256" key="4">
    <source>
        <dbReference type="ARBA" id="ARBA00012438"/>
    </source>
</evidence>
<evidence type="ECO:0000256" key="6">
    <source>
        <dbReference type="ARBA" id="ARBA00022485"/>
    </source>
</evidence>
<dbReference type="InterPro" id="IPR050482">
    <property type="entry name" value="Sensor_HK_TwoCompSys"/>
</dbReference>
<keyword evidence="10 18" id="KW-0418">Kinase</keyword>
<evidence type="ECO:0000256" key="9">
    <source>
        <dbReference type="ARBA" id="ARBA00022723"/>
    </source>
</evidence>
<dbReference type="Gene3D" id="1.20.5.1930">
    <property type="match status" value="1"/>
</dbReference>
<dbReference type="Gene3D" id="3.30.565.10">
    <property type="entry name" value="Histidine kinase-like ATPase, C-terminal domain"/>
    <property type="match status" value="1"/>
</dbReference>
<comment type="catalytic activity">
    <reaction evidence="1">
        <text>ATP + protein L-histidine = ADP + protein N-phospho-L-histidine.</text>
        <dbReference type="EC" id="2.7.13.3"/>
    </reaction>
</comment>
<evidence type="ECO:0000256" key="2">
    <source>
        <dbReference type="ARBA" id="ARBA00001966"/>
    </source>
</evidence>
<dbReference type="InterPro" id="IPR013783">
    <property type="entry name" value="Ig-like_fold"/>
</dbReference>
<name>A0ABQ5Q0U5_9BACT</name>
<evidence type="ECO:0000256" key="14">
    <source>
        <dbReference type="ARBA" id="ARBA00024827"/>
    </source>
</evidence>
<evidence type="ECO:0000256" key="15">
    <source>
        <dbReference type="ARBA" id="ARBA00030800"/>
    </source>
</evidence>
<dbReference type="EC" id="2.7.13.3" evidence="4"/>
<comment type="subcellular location">
    <subcellularLocation>
        <location evidence="3">Cytoplasm</location>
    </subcellularLocation>
</comment>
<dbReference type="InterPro" id="IPR011123">
    <property type="entry name" value="Y_Y_Y"/>
</dbReference>
<gene>
    <name evidence="18" type="ORF">GETHED_26150</name>
</gene>
<organism evidence="18 19">
    <name type="scientific">Geothrix edaphica</name>
    <dbReference type="NCBI Taxonomy" id="2927976"/>
    <lineage>
        <taxon>Bacteria</taxon>
        <taxon>Pseudomonadati</taxon>
        <taxon>Acidobacteriota</taxon>
        <taxon>Holophagae</taxon>
        <taxon>Holophagales</taxon>
        <taxon>Holophagaceae</taxon>
        <taxon>Geothrix</taxon>
    </lineage>
</organism>
<accession>A0ABQ5Q0U5</accession>
<reference evidence="18" key="1">
    <citation type="journal article" date="2023" name="Antonie Van Leeuwenhoek">
        <title>Mesoterricola silvestris gen. nov., sp. nov., Mesoterricola sediminis sp. nov., Geothrix oryzae sp. nov., Geothrix edaphica sp. nov., Geothrix rubra sp. nov., and Geothrix limicola sp. nov., six novel members of Acidobacteriota isolated from soils.</title>
        <authorList>
            <person name="Itoh H."/>
            <person name="Sugisawa Y."/>
            <person name="Mise K."/>
            <person name="Xu Z."/>
            <person name="Kuniyasu M."/>
            <person name="Ushijima N."/>
            <person name="Kawano K."/>
            <person name="Kobayashi E."/>
            <person name="Shiratori Y."/>
            <person name="Masuda Y."/>
            <person name="Senoo K."/>
        </authorList>
    </citation>
    <scope>NUCLEOTIDE SEQUENCE</scope>
    <source>
        <strain evidence="18">Red802</strain>
    </source>
</reference>
<evidence type="ECO:0000256" key="3">
    <source>
        <dbReference type="ARBA" id="ARBA00004496"/>
    </source>
</evidence>
<dbReference type="InterPro" id="IPR011712">
    <property type="entry name" value="Sig_transdc_His_kin_sub3_dim/P"/>
</dbReference>
<evidence type="ECO:0000256" key="13">
    <source>
        <dbReference type="ARBA" id="ARBA00023014"/>
    </source>
</evidence>
<keyword evidence="11" id="KW-0408">Iron</keyword>
<evidence type="ECO:0000313" key="18">
    <source>
        <dbReference type="EMBL" id="GLH68251.1"/>
    </source>
</evidence>
<dbReference type="Pfam" id="PF07730">
    <property type="entry name" value="HisKA_3"/>
    <property type="match status" value="1"/>
</dbReference>
<evidence type="ECO:0000256" key="12">
    <source>
        <dbReference type="ARBA" id="ARBA00023012"/>
    </source>
</evidence>
<dbReference type="SMART" id="SM00387">
    <property type="entry name" value="HATPase_c"/>
    <property type="match status" value="1"/>
</dbReference>
<keyword evidence="6" id="KW-0004">4Fe-4S</keyword>
<keyword evidence="9" id="KW-0479">Metal-binding</keyword>
<dbReference type="CDD" id="cd16917">
    <property type="entry name" value="HATPase_UhpB-NarQ-NarX-like"/>
    <property type="match status" value="1"/>
</dbReference>
<evidence type="ECO:0000256" key="10">
    <source>
        <dbReference type="ARBA" id="ARBA00022777"/>
    </source>
</evidence>
<dbReference type="GO" id="GO:0016301">
    <property type="term" value="F:kinase activity"/>
    <property type="evidence" value="ECO:0007669"/>
    <property type="project" value="UniProtKB-KW"/>
</dbReference>
<dbReference type="Gene3D" id="2.60.40.10">
    <property type="entry name" value="Immunoglobulins"/>
    <property type="match status" value="1"/>
</dbReference>
<keyword evidence="16" id="KW-0812">Transmembrane</keyword>
<keyword evidence="19" id="KW-1185">Reference proteome</keyword>
<dbReference type="Pfam" id="PF07494">
    <property type="entry name" value="Reg_prop"/>
    <property type="match status" value="4"/>
</dbReference>
<feature type="transmembrane region" description="Helical" evidence="16">
    <location>
        <begin position="758"/>
        <end position="775"/>
    </location>
</feature>
<evidence type="ECO:0000256" key="16">
    <source>
        <dbReference type="SAM" id="Phobius"/>
    </source>
</evidence>
<dbReference type="SUPFAM" id="SSF55874">
    <property type="entry name" value="ATPase domain of HSP90 chaperone/DNA topoisomerase II/histidine kinase"/>
    <property type="match status" value="1"/>
</dbReference>
<evidence type="ECO:0000256" key="8">
    <source>
        <dbReference type="ARBA" id="ARBA00022679"/>
    </source>
</evidence>
<comment type="function">
    <text evidence="14">Member of the two-component regulatory system NreB/NreC involved in the control of dissimilatory nitrate/nitrite reduction in response to oxygen. NreB functions as a direct oxygen sensor histidine kinase which is autophosphorylated, in the absence of oxygen, probably at the conserved histidine residue, and transfers its phosphate group probably to a conserved aspartate residue of NreC. NreB/NreC activates the expression of the nitrate (narGHJI) and nitrite (nir) reductase operons, as well as the putative nitrate transporter gene narT.</text>
</comment>
<dbReference type="Pfam" id="PF02518">
    <property type="entry name" value="HATPase_c"/>
    <property type="match status" value="1"/>
</dbReference>
<evidence type="ECO:0000256" key="7">
    <source>
        <dbReference type="ARBA" id="ARBA00022490"/>
    </source>
</evidence>
<dbReference type="Pfam" id="PF07495">
    <property type="entry name" value="Y_Y_Y"/>
    <property type="match status" value="1"/>
</dbReference>
<dbReference type="RefSeq" id="WP_285610062.1">
    <property type="nucleotide sequence ID" value="NZ_BSDC01000004.1"/>
</dbReference>
<evidence type="ECO:0000256" key="5">
    <source>
        <dbReference type="ARBA" id="ARBA00017322"/>
    </source>
</evidence>
<dbReference type="InterPro" id="IPR015943">
    <property type="entry name" value="WD40/YVTN_repeat-like_dom_sf"/>
</dbReference>
<dbReference type="InterPro" id="IPR036890">
    <property type="entry name" value="HATPase_C_sf"/>
</dbReference>
<protein>
    <recommendedName>
        <fullName evidence="5">Oxygen sensor histidine kinase NreB</fullName>
        <ecNumber evidence="4">2.7.13.3</ecNumber>
    </recommendedName>
    <alternativeName>
        <fullName evidence="15">Nitrogen regulation protein B</fullName>
    </alternativeName>
</protein>
<dbReference type="Proteomes" id="UP001165044">
    <property type="component" value="Unassembled WGS sequence"/>
</dbReference>
<keyword evidence="8" id="KW-0808">Transferase</keyword>
<dbReference type="InterPro" id="IPR004358">
    <property type="entry name" value="Sig_transdc_His_kin-like_C"/>
</dbReference>
<dbReference type="PANTHER" id="PTHR24421">
    <property type="entry name" value="NITRATE/NITRITE SENSOR PROTEIN NARX-RELATED"/>
    <property type="match status" value="1"/>
</dbReference>
<proteinExistence type="predicted"/>
<keyword evidence="7" id="KW-0963">Cytoplasm</keyword>
<keyword evidence="13" id="KW-0411">Iron-sulfur</keyword>
<keyword evidence="12" id="KW-0902">Two-component regulatory system</keyword>
<comment type="cofactor">
    <cofactor evidence="2">
        <name>[4Fe-4S] cluster</name>
        <dbReference type="ChEBI" id="CHEBI:49883"/>
    </cofactor>
</comment>
<keyword evidence="16" id="KW-1133">Transmembrane helix</keyword>
<keyword evidence="16" id="KW-0472">Membrane</keyword>